<dbReference type="AlphaFoldDB" id="D3BNL7"/>
<sequence length="104" mass="11643">MSLIDIVTGNFAMTRRGVQILDMDVNGIARGWNTVASDCITTYPPVQTLIPSQYALEDNGNKRYMYKVKNGAGYLIAECNGDALWFSNNAYDDTYVVFTPIVYQ</sequence>
<name>D3BNL7_HETP5</name>
<evidence type="ECO:0000313" key="1">
    <source>
        <dbReference type="EMBL" id="EFA76968.1"/>
    </source>
</evidence>
<dbReference type="RefSeq" id="XP_020429099.1">
    <property type="nucleotide sequence ID" value="XM_020580512.1"/>
</dbReference>
<dbReference type="GeneID" id="31365194"/>
<dbReference type="InParanoid" id="D3BNL7"/>
<organism evidence="1 2">
    <name type="scientific">Heterostelium pallidum (strain ATCC 26659 / Pp 5 / PN500)</name>
    <name type="common">Cellular slime mold</name>
    <name type="synonym">Polysphondylium pallidum</name>
    <dbReference type="NCBI Taxonomy" id="670386"/>
    <lineage>
        <taxon>Eukaryota</taxon>
        <taxon>Amoebozoa</taxon>
        <taxon>Evosea</taxon>
        <taxon>Eumycetozoa</taxon>
        <taxon>Dictyostelia</taxon>
        <taxon>Acytosteliales</taxon>
        <taxon>Acytosteliaceae</taxon>
        <taxon>Heterostelium</taxon>
    </lineage>
</organism>
<evidence type="ECO:0000313" key="2">
    <source>
        <dbReference type="Proteomes" id="UP000001396"/>
    </source>
</evidence>
<keyword evidence="2" id="KW-1185">Reference proteome</keyword>
<reference evidence="1 2" key="1">
    <citation type="journal article" date="2011" name="Genome Res.">
        <title>Phylogeny-wide analysis of social amoeba genomes highlights ancient origins for complex intercellular communication.</title>
        <authorList>
            <person name="Heidel A.J."/>
            <person name="Lawal H.M."/>
            <person name="Felder M."/>
            <person name="Schilde C."/>
            <person name="Helps N.R."/>
            <person name="Tunggal B."/>
            <person name="Rivero F."/>
            <person name="John U."/>
            <person name="Schleicher M."/>
            <person name="Eichinger L."/>
            <person name="Platzer M."/>
            <person name="Noegel A.A."/>
            <person name="Schaap P."/>
            <person name="Gloeckner G."/>
        </authorList>
    </citation>
    <scope>NUCLEOTIDE SEQUENCE [LARGE SCALE GENOMIC DNA]</scope>
    <source>
        <strain evidence="2">ATCC 26659 / Pp 5 / PN500</strain>
    </source>
</reference>
<comment type="caution">
    <text evidence="1">The sequence shown here is derived from an EMBL/GenBank/DDBJ whole genome shotgun (WGS) entry which is preliminary data.</text>
</comment>
<dbReference type="EMBL" id="ADBJ01000044">
    <property type="protein sequence ID" value="EFA76968.1"/>
    <property type="molecule type" value="Genomic_DNA"/>
</dbReference>
<protein>
    <submittedName>
        <fullName evidence="1">Uncharacterized protein</fullName>
    </submittedName>
</protein>
<accession>D3BNL7</accession>
<gene>
    <name evidence="1" type="ORF">PPL_09720</name>
</gene>
<proteinExistence type="predicted"/>
<dbReference type="Proteomes" id="UP000001396">
    <property type="component" value="Unassembled WGS sequence"/>
</dbReference>